<evidence type="ECO:0000259" key="1">
    <source>
        <dbReference type="Pfam" id="PF03445"/>
    </source>
</evidence>
<dbReference type="Pfam" id="PF10335">
    <property type="entry name" value="DUF294_C"/>
    <property type="match status" value="1"/>
</dbReference>
<comment type="caution">
    <text evidence="3">The sequence shown here is derived from an EMBL/GenBank/DDBJ whole genome shotgun (WGS) entry which is preliminary data.</text>
</comment>
<sequence>MHLGESGTMPGLLPELGLAGLAGDDPQAIARQIDAAAGIGELAASAARVDALVALLHEGGLKIERIAALVGALNARLFARLWSMVAPSQLAANSCLVVMGSEGRGEQLLKTDQDNALLLRDGFEWPGLEAIAAQFSAGLAQLGYPPCPGRIMLVNALWRQPLAAFEATLGDWVYGTQPEGPMHLAIFVDSLAVAGDAALLTRARDHLDEILDRADVFLARFASAIDLFDPHPSWWHRLVAREDDEALDLKKLGTFPIVHGVRALALQQRLRVNGTQARLHMLVERQQLDAGLARDVLDTLHFLMALKLSCQLRQRQAGQLPGNRVRPSELGTLERDTLHAALGIVRRFRGEIHQRFRLDALA</sequence>
<protein>
    <submittedName>
        <fullName evidence="3">CBS domain-containing protein</fullName>
    </submittedName>
</protein>
<dbReference type="Proteomes" id="UP001184230">
    <property type="component" value="Unassembled WGS sequence"/>
</dbReference>
<dbReference type="RefSeq" id="WP_309901916.1">
    <property type="nucleotide sequence ID" value="NZ_JAVDRF010000004.1"/>
</dbReference>
<organism evidence="3 4">
    <name type="scientific">Variovorax soli</name>
    <dbReference type="NCBI Taxonomy" id="376815"/>
    <lineage>
        <taxon>Bacteria</taxon>
        <taxon>Pseudomonadati</taxon>
        <taxon>Pseudomonadota</taxon>
        <taxon>Betaproteobacteria</taxon>
        <taxon>Burkholderiales</taxon>
        <taxon>Comamonadaceae</taxon>
        <taxon>Variovorax</taxon>
    </lineage>
</organism>
<dbReference type="Pfam" id="PF03445">
    <property type="entry name" value="DUF294"/>
    <property type="match status" value="1"/>
</dbReference>
<evidence type="ECO:0000313" key="4">
    <source>
        <dbReference type="Proteomes" id="UP001184230"/>
    </source>
</evidence>
<dbReference type="InterPro" id="IPR018821">
    <property type="entry name" value="DUF294_put_nucleoTrafse_sb-bd"/>
</dbReference>
<dbReference type="EMBL" id="JAVDRF010000004">
    <property type="protein sequence ID" value="MDR6536691.1"/>
    <property type="molecule type" value="Genomic_DNA"/>
</dbReference>
<evidence type="ECO:0000313" key="3">
    <source>
        <dbReference type="EMBL" id="MDR6536691.1"/>
    </source>
</evidence>
<accession>A0ABU1NE49</accession>
<proteinExistence type="predicted"/>
<name>A0ABU1NE49_9BURK</name>
<feature type="domain" description="Protein-PII uridylyltransferase N-terminal" evidence="1">
    <location>
        <begin position="48"/>
        <end position="178"/>
    </location>
</feature>
<dbReference type="CDD" id="cd05401">
    <property type="entry name" value="NT_GlnE_GlnD_like"/>
    <property type="match status" value="1"/>
</dbReference>
<dbReference type="InterPro" id="IPR005105">
    <property type="entry name" value="GlnD_Uridyltrans_N"/>
</dbReference>
<evidence type="ECO:0000259" key="2">
    <source>
        <dbReference type="Pfam" id="PF10335"/>
    </source>
</evidence>
<reference evidence="3 4" key="1">
    <citation type="submission" date="2023-07" db="EMBL/GenBank/DDBJ databases">
        <title>Sorghum-associated microbial communities from plants grown in Nebraska, USA.</title>
        <authorList>
            <person name="Schachtman D."/>
        </authorList>
    </citation>
    <scope>NUCLEOTIDE SEQUENCE [LARGE SCALE GENOMIC DNA]</scope>
    <source>
        <strain evidence="3 4">DS1781</strain>
    </source>
</reference>
<feature type="domain" description="DUF294" evidence="2">
    <location>
        <begin position="216"/>
        <end position="356"/>
    </location>
</feature>
<keyword evidence="4" id="KW-1185">Reference proteome</keyword>
<gene>
    <name evidence="3" type="ORF">J2739_002464</name>
</gene>